<accession>A0A847ESP6</accession>
<dbReference type="EMBL" id="JAAZAL010000013">
    <property type="protein sequence ID" value="NLE30706.1"/>
    <property type="molecule type" value="Genomic_DNA"/>
</dbReference>
<sequence>MKGRLYANWLVIITVVLFFSSLGTFLLYIQNNLVSKQCAYGDDLGNNCICNSEGEKICDMQVSKENSVTDFTSNGLEYSFDFLNSLDINSDVNQMVKFSDISKVGTDLKVTLEIGSMCNTENLVSPQMGFFRLQEDKLILTVVSNLSNTSFNIPCKSENVFTIKNFNQNISETFKLQYQDEYKNVYQADTCIYEGYIRNNGDVYQSEGQELICRCENGSTVCSKD</sequence>
<evidence type="ECO:0000313" key="3">
    <source>
        <dbReference type="Proteomes" id="UP000554004"/>
    </source>
</evidence>
<keyword evidence="1" id="KW-1133">Transmembrane helix</keyword>
<evidence type="ECO:0000256" key="1">
    <source>
        <dbReference type="SAM" id="Phobius"/>
    </source>
</evidence>
<keyword evidence="1" id="KW-0472">Membrane</keyword>
<comment type="caution">
    <text evidence="2">The sequence shown here is derived from an EMBL/GenBank/DDBJ whole genome shotgun (WGS) entry which is preliminary data.</text>
</comment>
<gene>
    <name evidence="2" type="ORF">GX618_00305</name>
</gene>
<evidence type="ECO:0000313" key="2">
    <source>
        <dbReference type="EMBL" id="NLE30706.1"/>
    </source>
</evidence>
<organism evidence="2 3">
    <name type="scientific">Candidatus Dojkabacteria bacterium</name>
    <dbReference type="NCBI Taxonomy" id="2099670"/>
    <lineage>
        <taxon>Bacteria</taxon>
        <taxon>Candidatus Dojkabacteria</taxon>
    </lineage>
</organism>
<protein>
    <submittedName>
        <fullName evidence="2">Uncharacterized protein</fullName>
    </submittedName>
</protein>
<name>A0A847ESP6_9BACT</name>
<feature type="transmembrane region" description="Helical" evidence="1">
    <location>
        <begin position="6"/>
        <end position="29"/>
    </location>
</feature>
<keyword evidence="1" id="KW-0812">Transmembrane</keyword>
<dbReference type="Proteomes" id="UP000554004">
    <property type="component" value="Unassembled WGS sequence"/>
</dbReference>
<dbReference type="AlphaFoldDB" id="A0A847ESP6"/>
<proteinExistence type="predicted"/>
<reference evidence="2 3" key="1">
    <citation type="journal article" date="2020" name="Biotechnol. Biofuels">
        <title>New insights from the biogas microbiome by comprehensive genome-resolved metagenomics of nearly 1600 species originating from multiple anaerobic digesters.</title>
        <authorList>
            <person name="Campanaro S."/>
            <person name="Treu L."/>
            <person name="Rodriguez-R L.M."/>
            <person name="Kovalovszki A."/>
            <person name="Ziels R.M."/>
            <person name="Maus I."/>
            <person name="Zhu X."/>
            <person name="Kougias P.G."/>
            <person name="Basile A."/>
            <person name="Luo G."/>
            <person name="Schluter A."/>
            <person name="Konstantinidis K.T."/>
            <person name="Angelidaki I."/>
        </authorList>
    </citation>
    <scope>NUCLEOTIDE SEQUENCE [LARGE SCALE GENOMIC DNA]</scope>
    <source>
        <strain evidence="2">AS06rmzACSIP_421</strain>
    </source>
</reference>